<protein>
    <submittedName>
        <fullName evidence="2">Glutamine amidotransferase class-I</fullName>
    </submittedName>
</protein>
<dbReference type="PANTHER" id="PTHR42695">
    <property type="entry name" value="GLUTAMINE AMIDOTRANSFERASE YLR126C-RELATED"/>
    <property type="match status" value="1"/>
</dbReference>
<dbReference type="GO" id="GO:0005829">
    <property type="term" value="C:cytosol"/>
    <property type="evidence" value="ECO:0007669"/>
    <property type="project" value="TreeGrafter"/>
</dbReference>
<dbReference type="PANTHER" id="PTHR42695:SF5">
    <property type="entry name" value="GLUTAMINE AMIDOTRANSFERASE YLR126C-RELATED"/>
    <property type="match status" value="1"/>
</dbReference>
<reference key="1">
    <citation type="submission" date="2010-11" db="EMBL/GenBank/DDBJ databases">
        <title>The complete genome of Paludibacter propionicigenes DSM 17365.</title>
        <authorList>
            <consortium name="US DOE Joint Genome Institute (JGI-PGF)"/>
            <person name="Lucas S."/>
            <person name="Copeland A."/>
            <person name="Lapidus A."/>
            <person name="Bruce D."/>
            <person name="Goodwin L."/>
            <person name="Pitluck S."/>
            <person name="Kyrpides N."/>
            <person name="Mavromatis K."/>
            <person name="Ivanova N."/>
            <person name="Munk A.C."/>
            <person name="Brettin T."/>
            <person name="Detter J.C."/>
            <person name="Han C."/>
            <person name="Tapia R."/>
            <person name="Land M."/>
            <person name="Hauser L."/>
            <person name="Markowitz V."/>
            <person name="Cheng J.-F."/>
            <person name="Hugenholtz P."/>
            <person name="Woyke T."/>
            <person name="Wu D."/>
            <person name="Gronow S."/>
            <person name="Wellnitz S."/>
            <person name="Brambilla E."/>
            <person name="Klenk H.-P."/>
            <person name="Eisen J.A."/>
        </authorList>
    </citation>
    <scope>NUCLEOTIDE SEQUENCE</scope>
    <source>
        <strain>WB4</strain>
    </source>
</reference>
<evidence type="ECO:0000313" key="3">
    <source>
        <dbReference type="Proteomes" id="UP000008718"/>
    </source>
</evidence>
<dbReference type="FunFam" id="3.40.50.880:FF:000033">
    <property type="entry name" value="Glutamine amidotransferase class-I"/>
    <property type="match status" value="1"/>
</dbReference>
<dbReference type="Proteomes" id="UP000008718">
    <property type="component" value="Chromosome"/>
</dbReference>
<evidence type="ECO:0000259" key="1">
    <source>
        <dbReference type="Pfam" id="PF00117"/>
    </source>
</evidence>
<dbReference type="EMBL" id="CP002345">
    <property type="protein sequence ID" value="ADQ79207.1"/>
    <property type="molecule type" value="Genomic_DNA"/>
</dbReference>
<evidence type="ECO:0000313" key="2">
    <source>
        <dbReference type="EMBL" id="ADQ79207.1"/>
    </source>
</evidence>
<dbReference type="KEGG" id="ppn:Palpr_1058"/>
<dbReference type="HOGENOM" id="CLU_054974_3_3_10"/>
<dbReference type="Gene3D" id="3.40.50.880">
    <property type="match status" value="1"/>
</dbReference>
<dbReference type="AlphaFoldDB" id="E4T3B3"/>
<dbReference type="eggNOG" id="COG0518">
    <property type="taxonomic scope" value="Bacteria"/>
</dbReference>
<dbReference type="GO" id="GO:0016740">
    <property type="term" value="F:transferase activity"/>
    <property type="evidence" value="ECO:0007669"/>
    <property type="project" value="UniProtKB-KW"/>
</dbReference>
<dbReference type="SUPFAM" id="SSF52317">
    <property type="entry name" value="Class I glutamine amidotransferase-like"/>
    <property type="match status" value="1"/>
</dbReference>
<keyword evidence="2" id="KW-0315">Glutamine amidotransferase</keyword>
<dbReference type="PROSITE" id="PS51273">
    <property type="entry name" value="GATASE_TYPE_1"/>
    <property type="match status" value="1"/>
</dbReference>
<dbReference type="InterPro" id="IPR029062">
    <property type="entry name" value="Class_I_gatase-like"/>
</dbReference>
<reference evidence="2 3" key="2">
    <citation type="journal article" date="2011" name="Stand. Genomic Sci.">
        <title>Complete genome sequence of Paludibacter propionicigenes type strain (WB4).</title>
        <authorList>
            <person name="Gronow S."/>
            <person name="Munk C."/>
            <person name="Lapidus A."/>
            <person name="Nolan M."/>
            <person name="Lucas S."/>
            <person name="Hammon N."/>
            <person name="Deshpande S."/>
            <person name="Cheng J.F."/>
            <person name="Tapia R."/>
            <person name="Han C."/>
            <person name="Goodwin L."/>
            <person name="Pitluck S."/>
            <person name="Liolios K."/>
            <person name="Ivanova N."/>
            <person name="Mavromatis K."/>
            <person name="Mikhailova N."/>
            <person name="Pati A."/>
            <person name="Chen A."/>
            <person name="Palaniappan K."/>
            <person name="Land M."/>
            <person name="Hauser L."/>
            <person name="Chang Y.J."/>
            <person name="Jeffries C.D."/>
            <person name="Brambilla E."/>
            <person name="Rohde M."/>
            <person name="Goker M."/>
            <person name="Detter J.C."/>
            <person name="Woyke T."/>
            <person name="Bristow J."/>
            <person name="Eisen J.A."/>
            <person name="Markowitz V."/>
            <person name="Hugenholtz P."/>
            <person name="Kyrpides N.C."/>
            <person name="Klenk H.P."/>
        </authorList>
    </citation>
    <scope>NUCLEOTIDE SEQUENCE [LARGE SCALE GENOMIC DNA]</scope>
    <source>
        <strain evidence="3">DSM 17365 / JCM 13257 / WB4</strain>
    </source>
</reference>
<dbReference type="InterPro" id="IPR044992">
    <property type="entry name" value="ChyE-like"/>
</dbReference>
<dbReference type="CDD" id="cd01741">
    <property type="entry name" value="GATase1_1"/>
    <property type="match status" value="1"/>
</dbReference>
<dbReference type="RefSeq" id="WP_013444576.1">
    <property type="nucleotide sequence ID" value="NC_014734.1"/>
</dbReference>
<keyword evidence="2" id="KW-0808">Transferase</keyword>
<proteinExistence type="predicted"/>
<sequence length="233" mass="26691">MKRTINIHTFMHVPFEGLGCIEQWIKDNNHSVSYTRFYDSYKLPDMDSIDWLIVMGGPMGVYDESIYPWMAEEKSFIRQAIESGKTVIGICLGSQLIAEVLGAKVYPNKQKEIGWFPIHLSEQAKANTLFDDFENTFPVFHWHGDTFDLPAGSTHLISSYTTKNQAYLYNEKVLGLQFHFEVTEQTLKGMIDNGMNELVESSTVQSANQILQQTQNIAVNNEKMFQILDYLAK</sequence>
<dbReference type="Pfam" id="PF00117">
    <property type="entry name" value="GATase"/>
    <property type="match status" value="1"/>
</dbReference>
<feature type="domain" description="Glutamine amidotransferase" evidence="1">
    <location>
        <begin position="46"/>
        <end position="191"/>
    </location>
</feature>
<name>E4T3B3_PALPW</name>
<dbReference type="STRING" id="694427.Palpr_1058"/>
<keyword evidence="3" id="KW-1185">Reference proteome</keyword>
<gene>
    <name evidence="2" type="ordered locus">Palpr_1058</name>
</gene>
<organism evidence="2 3">
    <name type="scientific">Paludibacter propionicigenes (strain DSM 17365 / JCM 13257 / WB4)</name>
    <dbReference type="NCBI Taxonomy" id="694427"/>
    <lineage>
        <taxon>Bacteria</taxon>
        <taxon>Pseudomonadati</taxon>
        <taxon>Bacteroidota</taxon>
        <taxon>Bacteroidia</taxon>
        <taxon>Bacteroidales</taxon>
        <taxon>Paludibacteraceae</taxon>
        <taxon>Paludibacter</taxon>
    </lineage>
</organism>
<accession>E4T3B3</accession>
<dbReference type="InterPro" id="IPR017926">
    <property type="entry name" value="GATASE"/>
</dbReference>